<dbReference type="PANTHER" id="PTHR11403:SF2">
    <property type="entry name" value="CYTOCHROME BO(3) UBIQUINOL OXIDASE SUBUNIT 3"/>
    <property type="match status" value="1"/>
</dbReference>
<name>A0A1G7DVA0_9FLAO</name>
<keyword evidence="6 8" id="KW-0472">Membrane</keyword>
<dbReference type="AlphaFoldDB" id="A0A1G7DVA0"/>
<comment type="similarity">
    <text evidence="2 7">Belongs to the cytochrome c oxidase subunit 3 family.</text>
</comment>
<sequence>MDYTQGTEEEKIYRAKKNMLWFGIISLTMSFAGLTSAYVISRERKDWLTDFEIPQAFYLSVLVILLSSITVHFAKKMIQKNENKTGMWLLVTTFVLGIIFVILQFRGFSEIIANGYFFTGSESSITTSFVYLVVLLHLAHVFVGLITLLVVIYNHYKLKYQNGKTLGIELAATFWHFVDVLWIYLFLFLYFVR</sequence>
<keyword evidence="11" id="KW-1185">Reference proteome</keyword>
<feature type="transmembrane region" description="Helical" evidence="8">
    <location>
        <begin position="128"/>
        <end position="153"/>
    </location>
</feature>
<reference evidence="10 11" key="1">
    <citation type="submission" date="2016-10" db="EMBL/GenBank/DDBJ databases">
        <authorList>
            <person name="de Groot N.N."/>
        </authorList>
    </citation>
    <scope>NUCLEOTIDE SEQUENCE [LARGE SCALE GENOMIC DNA]</scope>
    <source>
        <strain evidence="10 11">DSM 16195</strain>
    </source>
</reference>
<keyword evidence="5 8" id="KW-1133">Transmembrane helix</keyword>
<dbReference type="SUPFAM" id="SSF81452">
    <property type="entry name" value="Cytochrome c oxidase subunit III-like"/>
    <property type="match status" value="1"/>
</dbReference>
<evidence type="ECO:0000256" key="6">
    <source>
        <dbReference type="ARBA" id="ARBA00023136"/>
    </source>
</evidence>
<organism evidence="10 11">
    <name type="scientific">Ulvibacter litoralis</name>
    <dbReference type="NCBI Taxonomy" id="227084"/>
    <lineage>
        <taxon>Bacteria</taxon>
        <taxon>Pseudomonadati</taxon>
        <taxon>Bacteroidota</taxon>
        <taxon>Flavobacteriia</taxon>
        <taxon>Flavobacteriales</taxon>
        <taxon>Flavobacteriaceae</taxon>
        <taxon>Ulvibacter</taxon>
    </lineage>
</organism>
<dbReference type="GO" id="GO:0004129">
    <property type="term" value="F:cytochrome-c oxidase activity"/>
    <property type="evidence" value="ECO:0007669"/>
    <property type="project" value="InterPro"/>
</dbReference>
<dbReference type="Gene3D" id="1.20.120.80">
    <property type="entry name" value="Cytochrome c oxidase, subunit III, four-helix bundle"/>
    <property type="match status" value="1"/>
</dbReference>
<feature type="transmembrane region" description="Helical" evidence="8">
    <location>
        <begin position="174"/>
        <end position="192"/>
    </location>
</feature>
<dbReference type="STRING" id="227084.SAMN05421855_1011196"/>
<feature type="transmembrane region" description="Helical" evidence="8">
    <location>
        <begin position="20"/>
        <end position="41"/>
    </location>
</feature>
<dbReference type="InterPro" id="IPR024791">
    <property type="entry name" value="Cyt_c/ubiquinol_Oxase_su3"/>
</dbReference>
<dbReference type="GO" id="GO:0005886">
    <property type="term" value="C:plasma membrane"/>
    <property type="evidence" value="ECO:0007669"/>
    <property type="project" value="UniProtKB-SubCell"/>
</dbReference>
<dbReference type="PROSITE" id="PS50253">
    <property type="entry name" value="COX3"/>
    <property type="match status" value="1"/>
</dbReference>
<evidence type="ECO:0000256" key="4">
    <source>
        <dbReference type="ARBA" id="ARBA00022692"/>
    </source>
</evidence>
<evidence type="ECO:0000256" key="2">
    <source>
        <dbReference type="ARBA" id="ARBA00010581"/>
    </source>
</evidence>
<dbReference type="InterPro" id="IPR035973">
    <property type="entry name" value="Cyt_c_oxidase_su3-like_sf"/>
</dbReference>
<feature type="domain" description="Heme-copper oxidase subunit III family profile" evidence="9">
    <location>
        <begin position="1"/>
        <end position="193"/>
    </location>
</feature>
<dbReference type="PANTHER" id="PTHR11403">
    <property type="entry name" value="CYTOCHROME C OXIDASE SUBUNIT III"/>
    <property type="match status" value="1"/>
</dbReference>
<dbReference type="Proteomes" id="UP000199321">
    <property type="component" value="Unassembled WGS sequence"/>
</dbReference>
<feature type="transmembrane region" description="Helical" evidence="8">
    <location>
        <begin position="86"/>
        <end position="108"/>
    </location>
</feature>
<dbReference type="RefSeq" id="WP_093141772.1">
    <property type="nucleotide sequence ID" value="NZ_BMWO01000001.1"/>
</dbReference>
<gene>
    <name evidence="10" type="ORF">SAMN05421855_1011196</name>
</gene>
<dbReference type="OrthoDB" id="679789at2"/>
<protein>
    <submittedName>
        <fullName evidence="10">Cytochrome c oxidase subunit 3</fullName>
    </submittedName>
</protein>
<proteinExistence type="inferred from homology"/>
<evidence type="ECO:0000313" key="11">
    <source>
        <dbReference type="Proteomes" id="UP000199321"/>
    </source>
</evidence>
<evidence type="ECO:0000256" key="3">
    <source>
        <dbReference type="ARBA" id="ARBA00022475"/>
    </source>
</evidence>
<dbReference type="CDD" id="cd00386">
    <property type="entry name" value="Heme_Cu_Oxidase_III_like"/>
    <property type="match status" value="1"/>
</dbReference>
<dbReference type="Pfam" id="PF00510">
    <property type="entry name" value="COX3"/>
    <property type="match status" value="1"/>
</dbReference>
<keyword evidence="3" id="KW-1003">Cell membrane</keyword>
<comment type="subcellular location">
    <subcellularLocation>
        <location evidence="1 7">Cell membrane</location>
        <topology evidence="1 7">Multi-pass membrane protein</topology>
    </subcellularLocation>
</comment>
<dbReference type="GO" id="GO:0019646">
    <property type="term" value="P:aerobic electron transport chain"/>
    <property type="evidence" value="ECO:0007669"/>
    <property type="project" value="InterPro"/>
</dbReference>
<accession>A0A1G7DVA0</accession>
<evidence type="ECO:0000256" key="1">
    <source>
        <dbReference type="ARBA" id="ARBA00004651"/>
    </source>
</evidence>
<evidence type="ECO:0000256" key="7">
    <source>
        <dbReference type="RuleBase" id="RU003376"/>
    </source>
</evidence>
<keyword evidence="4 7" id="KW-0812">Transmembrane</keyword>
<evidence type="ECO:0000256" key="5">
    <source>
        <dbReference type="ARBA" id="ARBA00022989"/>
    </source>
</evidence>
<evidence type="ECO:0000256" key="8">
    <source>
        <dbReference type="SAM" id="Phobius"/>
    </source>
</evidence>
<evidence type="ECO:0000259" key="9">
    <source>
        <dbReference type="PROSITE" id="PS50253"/>
    </source>
</evidence>
<feature type="transmembrane region" description="Helical" evidence="8">
    <location>
        <begin position="53"/>
        <end position="74"/>
    </location>
</feature>
<dbReference type="InterPro" id="IPR000298">
    <property type="entry name" value="Cyt_c_oxidase-like_su3"/>
</dbReference>
<dbReference type="InterPro" id="IPR013833">
    <property type="entry name" value="Cyt_c_oxidase_su3_a-hlx"/>
</dbReference>
<dbReference type="EMBL" id="FNBA01000001">
    <property type="protein sequence ID" value="SDE55417.1"/>
    <property type="molecule type" value="Genomic_DNA"/>
</dbReference>
<evidence type="ECO:0000313" key="10">
    <source>
        <dbReference type="EMBL" id="SDE55417.1"/>
    </source>
</evidence>